<comment type="subcellular location">
    <subcellularLocation>
        <location evidence="1">Cytoplasm</location>
    </subcellularLocation>
</comment>
<organism evidence="8 9">
    <name type="scientific">Bifidobacterium dentium</name>
    <dbReference type="NCBI Taxonomy" id="1689"/>
    <lineage>
        <taxon>Bacteria</taxon>
        <taxon>Bacillati</taxon>
        <taxon>Actinomycetota</taxon>
        <taxon>Actinomycetes</taxon>
        <taxon>Bifidobacteriales</taxon>
        <taxon>Bifidobacteriaceae</taxon>
        <taxon>Bifidobacterium</taxon>
    </lineage>
</organism>
<evidence type="ECO:0000256" key="2">
    <source>
        <dbReference type="ARBA" id="ARBA00022448"/>
    </source>
</evidence>
<keyword evidence="2" id="KW-0813">Transport</keyword>
<evidence type="ECO:0000313" key="9">
    <source>
        <dbReference type="Proteomes" id="UP000429211"/>
    </source>
</evidence>
<dbReference type="EMBL" id="WDPD01000001">
    <property type="protein sequence ID" value="KAB7462601.1"/>
    <property type="molecule type" value="Genomic_DNA"/>
</dbReference>
<keyword evidence="3 8" id="KW-0762">Sugar transport</keyword>
<dbReference type="InterPro" id="IPR001127">
    <property type="entry name" value="PTS_EIIA_1_perm"/>
</dbReference>
<dbReference type="PROSITE" id="PS51093">
    <property type="entry name" value="PTS_EIIA_TYPE_1"/>
    <property type="match status" value="1"/>
</dbReference>
<evidence type="ECO:0000313" key="8">
    <source>
        <dbReference type="EMBL" id="KAB7462601.1"/>
    </source>
</evidence>
<accession>A0A1V8Q2S5</accession>
<dbReference type="FunFam" id="2.70.70.10:FF:000001">
    <property type="entry name" value="PTS system glucose-specific IIA component"/>
    <property type="match status" value="1"/>
</dbReference>
<dbReference type="GO" id="GO:0016301">
    <property type="term" value="F:kinase activity"/>
    <property type="evidence" value="ECO:0007669"/>
    <property type="project" value="UniProtKB-KW"/>
</dbReference>
<evidence type="ECO:0000256" key="3">
    <source>
        <dbReference type="ARBA" id="ARBA00022597"/>
    </source>
</evidence>
<evidence type="ECO:0000256" key="4">
    <source>
        <dbReference type="ARBA" id="ARBA00022679"/>
    </source>
</evidence>
<keyword evidence="6" id="KW-0418">Kinase</keyword>
<sequence>MAGFFASLFHKKADASVSNPDEGAFVESPADDSRTASSQEEHLPTRIALCSPADGAAKSLEEVADDVFSTKVLGDGFAVTPSNGLIVAPVSGTISTIANARHAVGITMENGIEALVHIGIDTVQLKGGPFTLLVQPGQKVNAGEPIDEVDLAAVHAAGKLTDVIVVFTNADDIDAIDITAHGAVLAGGPVGTLIAR</sequence>
<dbReference type="SUPFAM" id="SSF51261">
    <property type="entry name" value="Duplicated hybrid motif"/>
    <property type="match status" value="1"/>
</dbReference>
<evidence type="ECO:0000256" key="5">
    <source>
        <dbReference type="ARBA" id="ARBA00022683"/>
    </source>
</evidence>
<dbReference type="GO" id="GO:0009401">
    <property type="term" value="P:phosphoenolpyruvate-dependent sugar phosphotransferase system"/>
    <property type="evidence" value="ECO:0007669"/>
    <property type="project" value="UniProtKB-KW"/>
</dbReference>
<feature type="region of interest" description="Disordered" evidence="7">
    <location>
        <begin position="16"/>
        <end position="43"/>
    </location>
</feature>
<reference evidence="8 9" key="1">
    <citation type="journal article" date="2019" name="Nat. Med.">
        <title>A library of human gut bacterial isolates paired with longitudinal multiomics data enables mechanistic microbiome research.</title>
        <authorList>
            <person name="Poyet M."/>
            <person name="Groussin M."/>
            <person name="Gibbons S.M."/>
            <person name="Avila-Pacheco J."/>
            <person name="Jiang X."/>
            <person name="Kearney S.M."/>
            <person name="Perrotta A.R."/>
            <person name="Berdy B."/>
            <person name="Zhao S."/>
            <person name="Lieberman T.D."/>
            <person name="Swanson P.K."/>
            <person name="Smith M."/>
            <person name="Roesemann S."/>
            <person name="Alexander J.E."/>
            <person name="Rich S.A."/>
            <person name="Livny J."/>
            <person name="Vlamakis H."/>
            <person name="Clish C."/>
            <person name="Bullock K."/>
            <person name="Deik A."/>
            <person name="Scott J."/>
            <person name="Pierce K.A."/>
            <person name="Xavier R.J."/>
            <person name="Alm E.J."/>
        </authorList>
    </citation>
    <scope>NUCLEOTIDE SEQUENCE [LARGE SCALE GENOMIC DNA]</scope>
    <source>
        <strain evidence="8 9">BIOML-A2</strain>
    </source>
</reference>
<dbReference type="Pfam" id="PF00358">
    <property type="entry name" value="PTS_EIIA_1"/>
    <property type="match status" value="1"/>
</dbReference>
<evidence type="ECO:0000256" key="7">
    <source>
        <dbReference type="SAM" id="MobiDB-lite"/>
    </source>
</evidence>
<name>A0A1V8Q2S5_9BIFI</name>
<dbReference type="NCBIfam" id="TIGR00830">
    <property type="entry name" value="PTBA"/>
    <property type="match status" value="1"/>
</dbReference>
<dbReference type="Proteomes" id="UP000429211">
    <property type="component" value="Unassembled WGS sequence"/>
</dbReference>
<dbReference type="PROSITE" id="PS00371">
    <property type="entry name" value="PTS_EIIA_TYPE_1_HIS"/>
    <property type="match status" value="1"/>
</dbReference>
<comment type="caution">
    <text evidence="8">The sequence shown here is derived from an EMBL/GenBank/DDBJ whole genome shotgun (WGS) entry which is preliminary data.</text>
</comment>
<proteinExistence type="predicted"/>
<dbReference type="PANTHER" id="PTHR45008:SF1">
    <property type="entry name" value="PTS SYSTEM GLUCOSE-SPECIFIC EIIA COMPONENT"/>
    <property type="match status" value="1"/>
</dbReference>
<dbReference type="GO" id="GO:0005737">
    <property type="term" value="C:cytoplasm"/>
    <property type="evidence" value="ECO:0007669"/>
    <property type="project" value="UniProtKB-SubCell"/>
</dbReference>
<keyword evidence="5" id="KW-0598">Phosphotransferase system</keyword>
<evidence type="ECO:0000256" key="6">
    <source>
        <dbReference type="ARBA" id="ARBA00022777"/>
    </source>
</evidence>
<dbReference type="PANTHER" id="PTHR45008">
    <property type="entry name" value="PTS SYSTEM GLUCOSE-SPECIFIC EIIA COMPONENT"/>
    <property type="match status" value="1"/>
</dbReference>
<dbReference type="Gene3D" id="2.70.70.10">
    <property type="entry name" value="Glucose Permease (Domain IIA)"/>
    <property type="match status" value="1"/>
</dbReference>
<dbReference type="InterPro" id="IPR050890">
    <property type="entry name" value="PTS_EIIA_component"/>
</dbReference>
<gene>
    <name evidence="8" type="ORF">GBB04_02180</name>
</gene>
<evidence type="ECO:0000256" key="1">
    <source>
        <dbReference type="ARBA" id="ARBA00004496"/>
    </source>
</evidence>
<dbReference type="AlphaFoldDB" id="A0A1V8Q2S5"/>
<keyword evidence="4" id="KW-0808">Transferase</keyword>
<feature type="compositionally biased region" description="Basic and acidic residues" evidence="7">
    <location>
        <begin position="31"/>
        <end position="43"/>
    </location>
</feature>
<dbReference type="InterPro" id="IPR011055">
    <property type="entry name" value="Dup_hybrid_motif"/>
</dbReference>
<dbReference type="RefSeq" id="WP_003840941.1">
    <property type="nucleotide sequence ID" value="NZ_CACRSP010000015.1"/>
</dbReference>
<protein>
    <submittedName>
        <fullName evidence="8">PTS glucose transporter subunit IIA</fullName>
    </submittedName>
</protein>